<dbReference type="Proteomes" id="UP000730482">
    <property type="component" value="Unassembled WGS sequence"/>
</dbReference>
<evidence type="ECO:0000313" key="2">
    <source>
        <dbReference type="EMBL" id="MBS2551182.1"/>
    </source>
</evidence>
<evidence type="ECO:0000256" key="1">
    <source>
        <dbReference type="SAM" id="MobiDB-lite"/>
    </source>
</evidence>
<feature type="region of interest" description="Disordered" evidence="1">
    <location>
        <begin position="225"/>
        <end position="244"/>
    </location>
</feature>
<reference evidence="2 3" key="1">
    <citation type="submission" date="2020-02" db="EMBL/GenBank/DDBJ databases">
        <title>Acidophilic actinobacteria isolated from forest soil.</title>
        <authorList>
            <person name="Golinska P."/>
        </authorList>
    </citation>
    <scope>NUCLEOTIDE SEQUENCE [LARGE SCALE GENOMIC DNA]</scope>
    <source>
        <strain evidence="2 3">NL8</strain>
    </source>
</reference>
<dbReference type="EMBL" id="JAAFYZ010000129">
    <property type="protein sequence ID" value="MBS2551182.1"/>
    <property type="molecule type" value="Genomic_DNA"/>
</dbReference>
<keyword evidence="3" id="KW-1185">Reference proteome</keyword>
<organism evidence="2 3">
    <name type="scientific">Catenulispora pinistramenti</name>
    <dbReference type="NCBI Taxonomy" id="2705254"/>
    <lineage>
        <taxon>Bacteria</taxon>
        <taxon>Bacillati</taxon>
        <taxon>Actinomycetota</taxon>
        <taxon>Actinomycetes</taxon>
        <taxon>Catenulisporales</taxon>
        <taxon>Catenulisporaceae</taxon>
        <taxon>Catenulispora</taxon>
    </lineage>
</organism>
<dbReference type="RefSeq" id="WP_212015326.1">
    <property type="nucleotide sequence ID" value="NZ_JAAFYZ010000129.1"/>
</dbReference>
<dbReference type="SUPFAM" id="SSF55073">
    <property type="entry name" value="Nucleotide cyclase"/>
    <property type="match status" value="1"/>
</dbReference>
<evidence type="ECO:0000313" key="3">
    <source>
        <dbReference type="Proteomes" id="UP000730482"/>
    </source>
</evidence>
<protein>
    <recommendedName>
        <fullName evidence="4">Guanylate cyclase domain-containing protein</fullName>
    </recommendedName>
</protein>
<evidence type="ECO:0008006" key="4">
    <source>
        <dbReference type="Google" id="ProtNLM"/>
    </source>
</evidence>
<accession>A0ABS5KYN5</accession>
<proteinExistence type="predicted"/>
<comment type="caution">
    <text evidence="2">The sequence shown here is derived from an EMBL/GenBank/DDBJ whole genome shotgun (WGS) entry which is preliminary data.</text>
</comment>
<name>A0ABS5KYN5_9ACTN</name>
<gene>
    <name evidence="2" type="ORF">KGQ19_30370</name>
</gene>
<dbReference type="InterPro" id="IPR029787">
    <property type="entry name" value="Nucleotide_cyclase"/>
</dbReference>
<sequence>MSGVSRTGDFQLPDDIGLFAADLQSFTALPSALHAPTSRLLEQLVDEAFAEAGLDTLIENKLFPENRGDSIVFGFGSVHLPRLICPGIDAIDAALARFNERTRGKPIRARVSIHSGRVPAWGAVGDGNGKARNDLHRVLDCRQLKNALADASPHTTSLVAAISDRVYEDVVVAGYCTLHADRFTEIFATVDGKTFGQRAWLYVPRPSGNLLKGVAEVAGRESGIADTAADARNPRPGRSDPQDRSVFQFVGKGVAAVGGVHGGVRIGTDMPGHGHGR</sequence>